<name>A0A151SW14_CAJCA</name>
<feature type="domain" description="Reverse transcriptase Ty1/copia-type" evidence="2">
    <location>
        <begin position="158"/>
        <end position="219"/>
    </location>
</feature>
<accession>A0A151SW14</accession>
<protein>
    <recommendedName>
        <fullName evidence="2">Reverse transcriptase Ty1/copia-type domain-containing protein</fullName>
    </recommendedName>
</protein>
<proteinExistence type="predicted"/>
<keyword evidence="1" id="KW-0472">Membrane</keyword>
<keyword evidence="1" id="KW-1133">Transmembrane helix</keyword>
<feature type="transmembrane region" description="Helical" evidence="1">
    <location>
        <begin position="126"/>
        <end position="149"/>
    </location>
</feature>
<evidence type="ECO:0000256" key="1">
    <source>
        <dbReference type="SAM" id="Phobius"/>
    </source>
</evidence>
<keyword evidence="1" id="KW-0812">Transmembrane</keyword>
<evidence type="ECO:0000313" key="4">
    <source>
        <dbReference type="Proteomes" id="UP000075243"/>
    </source>
</evidence>
<evidence type="ECO:0000313" key="3">
    <source>
        <dbReference type="EMBL" id="KYP58987.1"/>
    </source>
</evidence>
<dbReference type="PANTHER" id="PTHR47481">
    <property type="match status" value="1"/>
</dbReference>
<dbReference type="Pfam" id="PF07727">
    <property type="entry name" value="RVT_2"/>
    <property type="match status" value="1"/>
</dbReference>
<dbReference type="Pfam" id="PF14223">
    <property type="entry name" value="Retrotran_gag_2"/>
    <property type="match status" value="1"/>
</dbReference>
<organism evidence="3 4">
    <name type="scientific">Cajanus cajan</name>
    <name type="common">Pigeon pea</name>
    <name type="synonym">Cajanus indicus</name>
    <dbReference type="NCBI Taxonomy" id="3821"/>
    <lineage>
        <taxon>Eukaryota</taxon>
        <taxon>Viridiplantae</taxon>
        <taxon>Streptophyta</taxon>
        <taxon>Embryophyta</taxon>
        <taxon>Tracheophyta</taxon>
        <taxon>Spermatophyta</taxon>
        <taxon>Magnoliopsida</taxon>
        <taxon>eudicotyledons</taxon>
        <taxon>Gunneridae</taxon>
        <taxon>Pentapetalae</taxon>
        <taxon>rosids</taxon>
        <taxon>fabids</taxon>
        <taxon>Fabales</taxon>
        <taxon>Fabaceae</taxon>
        <taxon>Papilionoideae</taxon>
        <taxon>50 kb inversion clade</taxon>
        <taxon>NPAAA clade</taxon>
        <taxon>indigoferoid/millettioid clade</taxon>
        <taxon>Phaseoleae</taxon>
        <taxon>Cajanus</taxon>
    </lineage>
</organism>
<dbReference type="InterPro" id="IPR013103">
    <property type="entry name" value="RVT_2"/>
</dbReference>
<dbReference type="Gramene" id="C.cajan_13989.t">
    <property type="protein sequence ID" value="C.cajan_13989.t"/>
    <property type="gene ID" value="C.cajan_13989"/>
</dbReference>
<reference evidence="3 4" key="1">
    <citation type="journal article" date="2012" name="Nat. Biotechnol.">
        <title>Draft genome sequence of pigeonpea (Cajanus cajan), an orphan legume crop of resource-poor farmers.</title>
        <authorList>
            <person name="Varshney R.K."/>
            <person name="Chen W."/>
            <person name="Li Y."/>
            <person name="Bharti A.K."/>
            <person name="Saxena R.K."/>
            <person name="Schlueter J.A."/>
            <person name="Donoghue M.T."/>
            <person name="Azam S."/>
            <person name="Fan G."/>
            <person name="Whaley A.M."/>
            <person name="Farmer A.D."/>
            <person name="Sheridan J."/>
            <person name="Iwata A."/>
            <person name="Tuteja R."/>
            <person name="Penmetsa R.V."/>
            <person name="Wu W."/>
            <person name="Upadhyaya H.D."/>
            <person name="Yang S.P."/>
            <person name="Shah T."/>
            <person name="Saxena K.B."/>
            <person name="Michael T."/>
            <person name="McCombie W.R."/>
            <person name="Yang B."/>
            <person name="Zhang G."/>
            <person name="Yang H."/>
            <person name="Wang J."/>
            <person name="Spillane C."/>
            <person name="Cook D.R."/>
            <person name="May G.D."/>
            <person name="Xu X."/>
            <person name="Jackson S.A."/>
        </authorList>
    </citation>
    <scope>NUCLEOTIDE SEQUENCE [LARGE SCALE GENOMIC DNA]</scope>
    <source>
        <strain evidence="4">cv. Asha</strain>
    </source>
</reference>
<dbReference type="Proteomes" id="UP000075243">
    <property type="component" value="Chromosome 10"/>
</dbReference>
<feature type="transmembrane region" description="Helical" evidence="1">
    <location>
        <begin position="169"/>
        <end position="190"/>
    </location>
</feature>
<evidence type="ECO:0000259" key="2">
    <source>
        <dbReference type="Pfam" id="PF07727"/>
    </source>
</evidence>
<dbReference type="PANTHER" id="PTHR47481:SF30">
    <property type="entry name" value="CCHC-TYPE DOMAIN-CONTAINING PROTEIN"/>
    <property type="match status" value="1"/>
</dbReference>
<dbReference type="AlphaFoldDB" id="A0A151SW14"/>
<dbReference type="EMBL" id="CM003612">
    <property type="protein sequence ID" value="KYP58987.1"/>
    <property type="molecule type" value="Genomic_DNA"/>
</dbReference>
<sequence length="224" mass="25777">MFNHSLSIKLDDSNFLLWNQQVEAIIITYKLHQFVVNPLIPTKFASDVNHDLDHVSDAYQQWLVKDQMLFSWLLSSLTKFVLPCVFGCKHSYKIWDKIHKHYYSHLHAKKCQLCSKLKSLKKRSSLSIAIIVCFKSMWILSLGHLFGFVSNKCDPPLFIYCKNNVCLYVLIYVDDIIITGSSSSLITNLIQKLHVSYALKKLGSLEYFLGIEVKHLSSGVVFLS</sequence>
<keyword evidence="4" id="KW-1185">Reference proteome</keyword>
<gene>
    <name evidence="3" type="ORF">KK1_014412</name>
</gene>